<sequence length="69" mass="7814">MIKIKHSHQSFACIAVPHLLYTELAKLASRQEPERKKQASLPMRLAAKTSHAISKAQKWQAEASLQEFT</sequence>
<dbReference type="Proteomes" id="UP001310386">
    <property type="component" value="Unassembled WGS sequence"/>
</dbReference>
<reference evidence="1" key="1">
    <citation type="submission" date="2023-12" db="EMBL/GenBank/DDBJ databases">
        <title>Fervidustalea candida gen. nov., sp. nov., a novel member of the family Paenibacillaceae isolated from a geothermal area.</title>
        <authorList>
            <person name="Li W.-J."/>
            <person name="Jiao J.-Y."/>
            <person name="Chen Y."/>
        </authorList>
    </citation>
    <scope>NUCLEOTIDE SEQUENCE</scope>
    <source>
        <strain evidence="1">SYSU GA230002</strain>
    </source>
</reference>
<protein>
    <submittedName>
        <fullName evidence="1">Uncharacterized protein</fullName>
    </submittedName>
</protein>
<comment type="caution">
    <text evidence="1">The sequence shown here is derived from an EMBL/GenBank/DDBJ whole genome shotgun (WGS) entry which is preliminary data.</text>
</comment>
<evidence type="ECO:0000313" key="2">
    <source>
        <dbReference type="Proteomes" id="UP001310386"/>
    </source>
</evidence>
<dbReference type="EMBL" id="JAYJLD010000003">
    <property type="protein sequence ID" value="MEB3100668.1"/>
    <property type="molecule type" value="Genomic_DNA"/>
</dbReference>
<name>A0ABU5ZEM5_9BACL</name>
<evidence type="ECO:0000313" key="1">
    <source>
        <dbReference type="EMBL" id="MEB3100668.1"/>
    </source>
</evidence>
<proteinExistence type="predicted"/>
<gene>
    <name evidence="1" type="ORF">VF724_03230</name>
</gene>
<organism evidence="1 2">
    <name type="scientific">Ferviditalea candida</name>
    <dbReference type="NCBI Taxonomy" id="3108399"/>
    <lineage>
        <taxon>Bacteria</taxon>
        <taxon>Bacillati</taxon>
        <taxon>Bacillota</taxon>
        <taxon>Bacilli</taxon>
        <taxon>Bacillales</taxon>
        <taxon>Paenibacillaceae</taxon>
        <taxon>Ferviditalea</taxon>
    </lineage>
</organism>
<accession>A0ABU5ZEM5</accession>
<keyword evidence="2" id="KW-1185">Reference proteome</keyword>
<dbReference type="RefSeq" id="WP_371752782.1">
    <property type="nucleotide sequence ID" value="NZ_JAYJLD010000003.1"/>
</dbReference>